<name>A0ABN7V5C3_GIGMA</name>
<evidence type="ECO:0000313" key="1">
    <source>
        <dbReference type="EMBL" id="CAG8724292.1"/>
    </source>
</evidence>
<dbReference type="EMBL" id="CAJVQB010008891">
    <property type="protein sequence ID" value="CAG8724292.1"/>
    <property type="molecule type" value="Genomic_DNA"/>
</dbReference>
<reference evidence="1 2" key="1">
    <citation type="submission" date="2021-06" db="EMBL/GenBank/DDBJ databases">
        <authorList>
            <person name="Kallberg Y."/>
            <person name="Tangrot J."/>
            <person name="Rosling A."/>
        </authorList>
    </citation>
    <scope>NUCLEOTIDE SEQUENCE [LARGE SCALE GENOMIC DNA]</scope>
    <source>
        <strain evidence="1 2">120-4 pot B 10/14</strain>
    </source>
</reference>
<dbReference type="Proteomes" id="UP000789901">
    <property type="component" value="Unassembled WGS sequence"/>
</dbReference>
<comment type="caution">
    <text evidence="1">The sequence shown here is derived from an EMBL/GenBank/DDBJ whole genome shotgun (WGS) entry which is preliminary data.</text>
</comment>
<keyword evidence="2" id="KW-1185">Reference proteome</keyword>
<organism evidence="1 2">
    <name type="scientific">Gigaspora margarita</name>
    <dbReference type="NCBI Taxonomy" id="4874"/>
    <lineage>
        <taxon>Eukaryota</taxon>
        <taxon>Fungi</taxon>
        <taxon>Fungi incertae sedis</taxon>
        <taxon>Mucoromycota</taxon>
        <taxon>Glomeromycotina</taxon>
        <taxon>Glomeromycetes</taxon>
        <taxon>Diversisporales</taxon>
        <taxon>Gigasporaceae</taxon>
        <taxon>Gigaspora</taxon>
    </lineage>
</organism>
<feature type="non-terminal residue" evidence="1">
    <location>
        <position position="1"/>
    </location>
</feature>
<protein>
    <submittedName>
        <fullName evidence="1">4079_t:CDS:1</fullName>
    </submittedName>
</protein>
<accession>A0ABN7V5C3</accession>
<evidence type="ECO:0000313" key="2">
    <source>
        <dbReference type="Proteomes" id="UP000789901"/>
    </source>
</evidence>
<gene>
    <name evidence="1" type="ORF">GMARGA_LOCUS13790</name>
</gene>
<sequence length="256" mass="30336">SKDQDSDPSGHKISILSKKITKENIRSYPWEIEKSEMHDQIKKCLKKLNQEEALNINYNELICSSIIDTENILEWIRNEFSDKEWNIISNTKKEKNWEKTDFLIVSKAKLFQKKLELLVEEVSNSLWKEKNDKTNRDIYDRIAKAFFKKYSFLNIQLFKNLEIYGIQITGFKMKILCLDKPGFCLYRVRKVDEITIPVKIEDNSIDKVFEKLMYSVQHTMECINDIKNVAKSMKKQAKESNWKKSFLKTISSLQNN</sequence>
<proteinExistence type="predicted"/>